<name>A0ABS2Q7F4_9BACL</name>
<evidence type="ECO:0000256" key="4">
    <source>
        <dbReference type="RuleBase" id="RU362110"/>
    </source>
</evidence>
<evidence type="ECO:0000259" key="6">
    <source>
        <dbReference type="Pfam" id="PF08244"/>
    </source>
</evidence>
<reference evidence="7 8" key="1">
    <citation type="submission" date="2021-01" db="EMBL/GenBank/DDBJ databases">
        <title>Genomic Encyclopedia of Type Strains, Phase IV (KMG-IV): sequencing the most valuable type-strain genomes for metagenomic binning, comparative biology and taxonomic classification.</title>
        <authorList>
            <person name="Goeker M."/>
        </authorList>
    </citation>
    <scope>NUCLEOTIDE SEQUENCE [LARGE SCALE GENOMIC DNA]</scope>
    <source>
        <strain evidence="7 8">DSM 100968</strain>
    </source>
</reference>
<evidence type="ECO:0000313" key="8">
    <source>
        <dbReference type="Proteomes" id="UP000823201"/>
    </source>
</evidence>
<dbReference type="EC" id="3.2.1.64" evidence="7"/>
<gene>
    <name evidence="7" type="ORF">JOC27_001122</name>
</gene>
<keyword evidence="2 4" id="KW-0378">Hydrolase</keyword>
<keyword evidence="8" id="KW-1185">Reference proteome</keyword>
<dbReference type="RefSeq" id="WP_205006002.1">
    <property type="nucleotide sequence ID" value="NZ_CBCRXA010000005.1"/>
</dbReference>
<dbReference type="Gene3D" id="2.60.120.560">
    <property type="entry name" value="Exo-inulinase, domain 1"/>
    <property type="match status" value="1"/>
</dbReference>
<organism evidence="7 8">
    <name type="scientific">Sporolactobacillus spathodeae</name>
    <dbReference type="NCBI Taxonomy" id="1465502"/>
    <lineage>
        <taxon>Bacteria</taxon>
        <taxon>Bacillati</taxon>
        <taxon>Bacillota</taxon>
        <taxon>Bacilli</taxon>
        <taxon>Bacillales</taxon>
        <taxon>Sporolactobacillaceae</taxon>
        <taxon>Sporolactobacillus</taxon>
    </lineage>
</organism>
<feature type="domain" description="Glycosyl hydrolase family 32 N-terminal" evidence="5">
    <location>
        <begin position="49"/>
        <end position="356"/>
    </location>
</feature>
<dbReference type="SUPFAM" id="SSF75005">
    <property type="entry name" value="Arabinanase/levansucrase/invertase"/>
    <property type="match status" value="1"/>
</dbReference>
<dbReference type="PANTHER" id="PTHR42800:SF1">
    <property type="entry name" value="EXOINULINASE INUD (AFU_ORTHOLOGUE AFUA_5G00480)"/>
    <property type="match status" value="1"/>
</dbReference>
<dbReference type="InterPro" id="IPR023296">
    <property type="entry name" value="Glyco_hydro_beta-prop_sf"/>
</dbReference>
<comment type="caution">
    <text evidence="7">The sequence shown here is derived from an EMBL/GenBank/DDBJ whole genome shotgun (WGS) entry which is preliminary data.</text>
</comment>
<evidence type="ECO:0000256" key="3">
    <source>
        <dbReference type="ARBA" id="ARBA00023295"/>
    </source>
</evidence>
<evidence type="ECO:0000256" key="1">
    <source>
        <dbReference type="ARBA" id="ARBA00009902"/>
    </source>
</evidence>
<dbReference type="Pfam" id="PF00251">
    <property type="entry name" value="Glyco_hydro_32N"/>
    <property type="match status" value="1"/>
</dbReference>
<dbReference type="InterPro" id="IPR013189">
    <property type="entry name" value="Glyco_hydro_32_C"/>
</dbReference>
<proteinExistence type="inferred from homology"/>
<dbReference type="InterPro" id="IPR013148">
    <property type="entry name" value="Glyco_hydro_32_N"/>
</dbReference>
<dbReference type="InterPro" id="IPR013320">
    <property type="entry name" value="ConA-like_dom_sf"/>
</dbReference>
<evidence type="ECO:0000259" key="5">
    <source>
        <dbReference type="Pfam" id="PF00251"/>
    </source>
</evidence>
<comment type="similarity">
    <text evidence="1 4">Belongs to the glycosyl hydrolase 32 family.</text>
</comment>
<evidence type="ECO:0000313" key="7">
    <source>
        <dbReference type="EMBL" id="MBM7657673.1"/>
    </source>
</evidence>
<dbReference type="EMBL" id="JAFBEV010000007">
    <property type="protein sequence ID" value="MBM7657673.1"/>
    <property type="molecule type" value="Genomic_DNA"/>
</dbReference>
<keyword evidence="3 4" id="KW-0326">Glycosidase</keyword>
<feature type="domain" description="Glycosyl hydrolase family 32 C-terminal" evidence="6">
    <location>
        <begin position="371"/>
        <end position="507"/>
    </location>
</feature>
<sequence>MTYFRKRWHVALGFVLLVLLIATYFYKPYAVNKKSIVEKPSATWRSVYHFTVPDHWMNDPQRPIYFDGQYHFFYLYNKDYPTGNGTAWRHAVSKDLINWHDRGTTIPKFSNGNGDVWSGSIIRDSRNTAGLGKNTLIAILTQQPEGKKQQQYLWYSKDNGTTFRPYGEKPVLTNPAVKDFRDPKVIWDNDRKKWVMVLAEGTKIGFYQSMDLKKWQYMSGFETSGIGIVECPDLYLMRADDRTMHWILGASANGKAAGLPNTYAYWTGNFDGAFFHADRLEPEWLDQGFDWYAAVTFEDGQAQDPLKSRYAMAWMNNWDYPTNTPTTKDGFNGLESVPRQLHLSRVGRSYRLLSEPASQLEKTMIPVAQTSRLEVRGNKMLDTEAVAYQLDVDLSWNKAENAGFRLRESAHGKRHIDIGVFAKEHFLYVNRSFTDQPDKSGRYVENRVPLPKNQKFIHLKILVDRTSIEVFADHGKITISDLVFPRASDNRISLYSLKGQSVFKNLVLRTFQ</sequence>
<dbReference type="SMART" id="SM00640">
    <property type="entry name" value="Glyco_32"/>
    <property type="match status" value="1"/>
</dbReference>
<dbReference type="Pfam" id="PF08244">
    <property type="entry name" value="Glyco_hydro_32C"/>
    <property type="match status" value="1"/>
</dbReference>
<accession>A0ABS2Q7F4</accession>
<dbReference type="SUPFAM" id="SSF49899">
    <property type="entry name" value="Concanavalin A-like lectins/glucanases"/>
    <property type="match status" value="1"/>
</dbReference>
<dbReference type="GO" id="GO:0033912">
    <property type="term" value="F:2,6-beta-fructan 6-levanbiohydrolase activity"/>
    <property type="evidence" value="ECO:0007669"/>
    <property type="project" value="UniProtKB-EC"/>
</dbReference>
<dbReference type="Gene3D" id="2.115.10.20">
    <property type="entry name" value="Glycosyl hydrolase domain, family 43"/>
    <property type="match status" value="1"/>
</dbReference>
<evidence type="ECO:0000256" key="2">
    <source>
        <dbReference type="ARBA" id="ARBA00022801"/>
    </source>
</evidence>
<protein>
    <submittedName>
        <fullName evidence="7">Levanbiose-producing levanase</fullName>
        <ecNumber evidence="7">3.2.1.64</ecNumber>
    </submittedName>
</protein>
<dbReference type="CDD" id="cd18622">
    <property type="entry name" value="GH32_Inu-like"/>
    <property type="match status" value="1"/>
</dbReference>
<dbReference type="PANTHER" id="PTHR42800">
    <property type="entry name" value="EXOINULINASE INUD (AFU_ORTHOLOGUE AFUA_5G00480)"/>
    <property type="match status" value="1"/>
</dbReference>
<dbReference type="InterPro" id="IPR001362">
    <property type="entry name" value="Glyco_hydro_32"/>
</dbReference>
<dbReference type="Proteomes" id="UP000823201">
    <property type="component" value="Unassembled WGS sequence"/>
</dbReference>